<evidence type="ECO:0000256" key="2">
    <source>
        <dbReference type="PROSITE-ProRule" id="PRU00023"/>
    </source>
</evidence>
<dbReference type="STRING" id="426418.B2VYX7"/>
<evidence type="ECO:0000259" key="3">
    <source>
        <dbReference type="Pfam" id="PF22939"/>
    </source>
</evidence>
<evidence type="ECO:0000313" key="6">
    <source>
        <dbReference type="EMBL" id="EDU45140.1"/>
    </source>
</evidence>
<feature type="domain" description="Nephrocystin 3-like N-terminal" evidence="5">
    <location>
        <begin position="416"/>
        <end position="589"/>
    </location>
</feature>
<evidence type="ECO:0000259" key="4">
    <source>
        <dbReference type="Pfam" id="PF24809"/>
    </source>
</evidence>
<keyword evidence="1" id="KW-0677">Repeat</keyword>
<dbReference type="InParanoid" id="B2VYX7"/>
<feature type="domain" description="GPI inositol-deacylase winged helix" evidence="3">
    <location>
        <begin position="710"/>
        <end position="781"/>
    </location>
</feature>
<dbReference type="Gene3D" id="1.25.40.20">
    <property type="entry name" value="Ankyrin repeat-containing domain"/>
    <property type="match status" value="1"/>
</dbReference>
<dbReference type="OMA" id="RFAYWYF"/>
<evidence type="ECO:0000313" key="7">
    <source>
        <dbReference type="Proteomes" id="UP000001471"/>
    </source>
</evidence>
<dbReference type="InterPro" id="IPR054471">
    <property type="entry name" value="GPIID_WHD"/>
</dbReference>
<evidence type="ECO:0000259" key="5">
    <source>
        <dbReference type="Pfam" id="PF24883"/>
    </source>
</evidence>
<dbReference type="SUPFAM" id="SSF48403">
    <property type="entry name" value="Ankyrin repeat"/>
    <property type="match status" value="2"/>
</dbReference>
<feature type="repeat" description="ANK" evidence="2">
    <location>
        <begin position="1362"/>
        <end position="1394"/>
    </location>
</feature>
<dbReference type="PANTHER" id="PTHR10039:SF16">
    <property type="entry name" value="GPI INOSITOL-DEACYLASE"/>
    <property type="match status" value="1"/>
</dbReference>
<dbReference type="EMBL" id="DS231616">
    <property type="protein sequence ID" value="EDU45140.1"/>
    <property type="molecule type" value="Genomic_DNA"/>
</dbReference>
<dbReference type="InterPro" id="IPR056125">
    <property type="entry name" value="DUF7708"/>
</dbReference>
<dbReference type="SMART" id="SM00248">
    <property type="entry name" value="ANK"/>
    <property type="match status" value="4"/>
</dbReference>
<dbReference type="InterPro" id="IPR002110">
    <property type="entry name" value="Ankyrin_rpt"/>
</dbReference>
<keyword evidence="2" id="KW-0040">ANK repeat</keyword>
<dbReference type="InterPro" id="IPR056884">
    <property type="entry name" value="NPHP3-like_N"/>
</dbReference>
<dbReference type="Gene3D" id="3.40.50.300">
    <property type="entry name" value="P-loop containing nucleotide triphosphate hydrolases"/>
    <property type="match status" value="1"/>
</dbReference>
<gene>
    <name evidence="6" type="ORF">PTRG_02617</name>
</gene>
<dbReference type="Pfam" id="PF24809">
    <property type="entry name" value="DUF7708"/>
    <property type="match status" value="1"/>
</dbReference>
<name>B2VYX7_PYRTR</name>
<reference evidence="7" key="1">
    <citation type="journal article" date="2013" name="G3 (Bethesda)">
        <title>Comparative genomics of a plant-pathogenic fungus, Pyrenophora tritici-repentis, reveals transduplication and the impact of repeat elements on pathogenicity and population divergence.</title>
        <authorList>
            <person name="Manning V.A."/>
            <person name="Pandelova I."/>
            <person name="Dhillon B."/>
            <person name="Wilhelm L.J."/>
            <person name="Goodwin S.B."/>
            <person name="Berlin A.M."/>
            <person name="Figueroa M."/>
            <person name="Freitag M."/>
            <person name="Hane J.K."/>
            <person name="Henrissat B."/>
            <person name="Holman W.H."/>
            <person name="Kodira C.D."/>
            <person name="Martin J."/>
            <person name="Oliver R.P."/>
            <person name="Robbertse B."/>
            <person name="Schackwitz W."/>
            <person name="Schwartz D.C."/>
            <person name="Spatafora J.W."/>
            <person name="Turgeon B.G."/>
            <person name="Yandava C."/>
            <person name="Young S."/>
            <person name="Zhou S."/>
            <person name="Zeng Q."/>
            <person name="Grigoriev I.V."/>
            <person name="Ma L.-J."/>
            <person name="Ciuffetti L.M."/>
        </authorList>
    </citation>
    <scope>NUCLEOTIDE SEQUENCE [LARGE SCALE GENOMIC DNA]</scope>
    <source>
        <strain evidence="7">Pt-1C-BFP</strain>
    </source>
</reference>
<evidence type="ECO:0000256" key="1">
    <source>
        <dbReference type="ARBA" id="ARBA00022737"/>
    </source>
</evidence>
<dbReference type="PROSITE" id="PS50297">
    <property type="entry name" value="ANK_REP_REGION"/>
    <property type="match status" value="1"/>
</dbReference>
<dbReference type="SUPFAM" id="SSF52540">
    <property type="entry name" value="P-loop containing nucleoside triphosphate hydrolases"/>
    <property type="match status" value="1"/>
</dbReference>
<dbReference type="Proteomes" id="UP000001471">
    <property type="component" value="Unassembled WGS sequence"/>
</dbReference>
<dbReference type="InterPro" id="IPR055530">
    <property type="entry name" value="DUF7104"/>
</dbReference>
<organism evidence="6 7">
    <name type="scientific">Pyrenophora tritici-repentis (strain Pt-1C-BFP)</name>
    <name type="common">Wheat tan spot fungus</name>
    <name type="synonym">Drechslera tritici-repentis</name>
    <dbReference type="NCBI Taxonomy" id="426418"/>
    <lineage>
        <taxon>Eukaryota</taxon>
        <taxon>Fungi</taxon>
        <taxon>Dikarya</taxon>
        <taxon>Ascomycota</taxon>
        <taxon>Pezizomycotina</taxon>
        <taxon>Dothideomycetes</taxon>
        <taxon>Pleosporomycetidae</taxon>
        <taxon>Pleosporales</taxon>
        <taxon>Pleosporineae</taxon>
        <taxon>Pleosporaceae</taxon>
        <taxon>Pyrenophora</taxon>
    </lineage>
</organism>
<proteinExistence type="predicted"/>
<sequence>MSPASSTLECKPSSSPFRFMDLPAEIRNQVYSHCTTPTTLIHHVGSEEQDLDRVKETPEKQYQFFGLALTSRQLRREFYPVYMSDSKITVKLYDLHSFLDTFHRNADASTRGTLIVGLDEDIAPVDIFPLLRLSKKAFGFSCKFCSEYYKLPDNVKRNINFNRPDKLNILAELHATAEHSRQRSVESRWKYARKNGEVVIVRDVLGKIIRWVDTFKQVGDAAVQYDPGHASLPWAGIRFLLQVAVNDIAKYGSVVEDLARVAELICRFALIKQLYLQGTSKEAKALELAVVKLYARTLVFLSTAKQYLEQGTAKRIAKSAFLTESDLGLGLNEIQVAEKDVDRCMALVDKMDNTENYAKLIGILARIDMPLRRMDDGLNNIHDDLQASKRTRIVQWLSPEPYIQHHKQNMQGVLTGTGQWLLADPIFKRWKDDSASSILWLHGIPGSGKSKLVSVVIEEAVARYKAGDSPQPVFFYCSRNPAELTRSEPQAILASLARQLSCLEPGKPLLEPSVSLYREKEAEGFASGPLQMDETLNLVLQLIAQYPLTTIVIDAMDECDPQKRHELLKALEKILQNSSSLVKIFVSSRNDQDIVLRLRNYPNLEIDSRRNCDDIARFVNEQVEELVQDGRLLSYSDSETEMKKLIVGKVIEGAAGMFRWASMQLQYLCSFELDDDIKSSLGRLPPDLNTLYDELYEMLSTKPGRVQVAVFKNTLCWLLCARKTLSTEELLCAVSIDSESGSSVKVPSKDLVLKICNNFIVFDPQLDTFRFAHLSVREYLEQRPEYGSTTTNALAAEMCLWIVLSASSNIATEKLLLQLGYSANALPKAFEQICTYADIYWPEHCFGGSGSIIALWNKRLRKHLAEYDYWDVKMPLEDTFPRVDSETCIGIFVSCAFDFEELIGAKVEDSAEAKDSLNRNNRSPLHIATTNGSCASVAKLLMMDQPRVETTQEVVVAAARSYRNGKEIMTLLLDKRSNEVQITQEVVVAAVGNYGNGKEVIALLLDKRGDEVQITQEVVVVVAGNYGNGKEVIALLLDKRGDEVQITQEVVVAAAGNEYNGKEIITLLLDKRGDEVQITQEVVVAAAGNYGNGKEVMTLLLNKRGDEVQITQEVVVAAVGNEYNSKEIITLLLNKRGDEVQITQEVVVAAAGNNRKEVMTLLLDKRGDEVQITQEVVVAAAGNNGKEIITLLLDKRGDKVQITQEIVVSIAQSFDAKVMTLLLKKRGDEVQITQEVVVAAAGNEDGGGVVKYLHQIAAIDITDAVIQSAATSGQESTLRLFDHWAKTSIVKKTWFDIAGLCAAAKKGDGEAVLKFTQQGVPPDERDTRRVTPLWHAAARGHTGTVRALLETNAVNVNAASVSKLTPLFWPAAHGYVEVVKLLLDYGAQQSYEDKDGRSPLTIARIYGQTKVVEILETKNVRNLSVGA</sequence>
<dbReference type="InterPro" id="IPR027417">
    <property type="entry name" value="P-loop_NTPase"/>
</dbReference>
<feature type="domain" description="DUF7708" evidence="4">
    <location>
        <begin position="205"/>
        <end position="345"/>
    </location>
</feature>
<dbReference type="eggNOG" id="KOG4177">
    <property type="taxonomic scope" value="Eukaryota"/>
</dbReference>
<dbReference type="Pfam" id="PF24883">
    <property type="entry name" value="NPHP3_N"/>
    <property type="match status" value="1"/>
</dbReference>
<dbReference type="Gene3D" id="1.20.5.340">
    <property type="match status" value="5"/>
</dbReference>
<dbReference type="OrthoDB" id="7464126at2759"/>
<protein>
    <submittedName>
        <fullName evidence="6">Uncharacterized protein</fullName>
    </submittedName>
</protein>
<accession>B2VYX7</accession>
<dbReference type="HOGENOM" id="CLU_247346_0_0_1"/>
<dbReference type="Pfam" id="PF22939">
    <property type="entry name" value="WHD_GPIID"/>
    <property type="match status" value="1"/>
</dbReference>
<dbReference type="PANTHER" id="PTHR10039">
    <property type="entry name" value="AMELOGENIN"/>
    <property type="match status" value="1"/>
</dbReference>
<dbReference type="Pfam" id="PF12796">
    <property type="entry name" value="Ank_2"/>
    <property type="match status" value="1"/>
</dbReference>
<dbReference type="Pfam" id="PF23397">
    <property type="entry name" value="DUF7104"/>
    <property type="match status" value="10"/>
</dbReference>
<dbReference type="PROSITE" id="PS50088">
    <property type="entry name" value="ANK_REPEAT"/>
    <property type="match status" value="1"/>
</dbReference>
<dbReference type="InterPro" id="IPR036770">
    <property type="entry name" value="Ankyrin_rpt-contain_sf"/>
</dbReference>